<dbReference type="Proteomes" id="UP000196052">
    <property type="component" value="Unassembled WGS sequence"/>
</dbReference>
<evidence type="ECO:0008006" key="4">
    <source>
        <dbReference type="Google" id="ProtNLM"/>
    </source>
</evidence>
<dbReference type="EMBL" id="FMBE01000013">
    <property type="protein sequence ID" value="SCC30634.1"/>
    <property type="molecule type" value="Genomic_DNA"/>
</dbReference>
<reference evidence="3" key="1">
    <citation type="submission" date="2016-08" db="EMBL/GenBank/DDBJ databases">
        <authorList>
            <person name="Loux V."/>
            <person name="Rue O."/>
        </authorList>
    </citation>
    <scope>NUCLEOTIDE SEQUENCE [LARGE SCALE GENOMIC DNA]</scope>
    <source>
        <strain evidence="3">INRA Bc05-F1</strain>
    </source>
</reference>
<accession>A0A1C4DGX7</accession>
<evidence type="ECO:0000313" key="2">
    <source>
        <dbReference type="EMBL" id="SCC30634.1"/>
    </source>
</evidence>
<dbReference type="RefSeq" id="WP_088122193.1">
    <property type="nucleotide sequence ID" value="NZ_FMBE01000013.1"/>
</dbReference>
<evidence type="ECO:0000256" key="1">
    <source>
        <dbReference type="SAM" id="SignalP"/>
    </source>
</evidence>
<feature type="signal peptide" evidence="1">
    <location>
        <begin position="1"/>
        <end position="21"/>
    </location>
</feature>
<keyword evidence="1" id="KW-0732">Signal</keyword>
<organism evidence="2 3">
    <name type="scientific">Bacillus wiedmannii</name>
    <dbReference type="NCBI Taxonomy" id="1890302"/>
    <lineage>
        <taxon>Bacteria</taxon>
        <taxon>Bacillati</taxon>
        <taxon>Bacillota</taxon>
        <taxon>Bacilli</taxon>
        <taxon>Bacillales</taxon>
        <taxon>Bacillaceae</taxon>
        <taxon>Bacillus</taxon>
        <taxon>Bacillus cereus group</taxon>
    </lineage>
</organism>
<dbReference type="AlphaFoldDB" id="A0A1C4DGX7"/>
<dbReference type="PROSITE" id="PS51257">
    <property type="entry name" value="PROKAR_LIPOPROTEIN"/>
    <property type="match status" value="1"/>
</dbReference>
<proteinExistence type="predicted"/>
<name>A0A1C4DGX7_9BACI</name>
<feature type="chain" id="PRO_5038530719" description="Lipoprotein" evidence="1">
    <location>
        <begin position="22"/>
        <end position="174"/>
    </location>
</feature>
<evidence type="ECO:0000313" key="3">
    <source>
        <dbReference type="Proteomes" id="UP000196052"/>
    </source>
</evidence>
<gene>
    <name evidence="2" type="ORF">BC05F1_02656</name>
</gene>
<sequence>MKKLCTILFSIFLLLILSSCGRDILTKDTIEDGFTHRVDFENKLKEYSNGMIEIEDSNIEYRDKENDRIYKADWKGFEIYSTMGKSDWLSNSYTITTEKLVFEDKTANEQYRKLMEIIIRIADPKFTIEEVNKLIDSGVDLNEVKDGRGFYYQLKVGQDPVNNIDFTIVPKGGW</sequence>
<protein>
    <recommendedName>
        <fullName evidence="4">Lipoprotein</fullName>
    </recommendedName>
</protein>